<evidence type="ECO:0000256" key="11">
    <source>
        <dbReference type="PIRNR" id="PIRNR036945"/>
    </source>
</evidence>
<dbReference type="InterPro" id="IPR022581">
    <property type="entry name" value="Spt5_N"/>
</dbReference>
<dbReference type="OMA" id="YPVGYMN"/>
<dbReference type="Pfam" id="PF23288">
    <property type="entry name" value="KOW6_SPT5"/>
    <property type="match status" value="1"/>
</dbReference>
<feature type="domain" description="KOW" evidence="14">
    <location>
        <begin position="587"/>
        <end position="614"/>
    </location>
</feature>
<dbReference type="InterPro" id="IPR005100">
    <property type="entry name" value="NGN-domain"/>
</dbReference>
<dbReference type="SMART" id="SM00739">
    <property type="entry name" value="KOW"/>
    <property type="match status" value="6"/>
</dbReference>
<dbReference type="Pfam" id="PF23291">
    <property type="entry name" value="KOW4_SPT5"/>
    <property type="match status" value="1"/>
</dbReference>
<dbReference type="Pfam" id="PF23290">
    <property type="entry name" value="KOW5_SPT5"/>
    <property type="match status" value="1"/>
</dbReference>
<dbReference type="FunFam" id="2.30.30.30:FF:000013">
    <property type="entry name" value="Transcription elongation factor SPT5"/>
    <property type="match status" value="1"/>
</dbReference>
<dbReference type="Pfam" id="PF00467">
    <property type="entry name" value="KOW"/>
    <property type="match status" value="1"/>
</dbReference>
<dbReference type="InterPro" id="IPR006645">
    <property type="entry name" value="NGN-like_dom"/>
</dbReference>
<dbReference type="CDD" id="cd06082">
    <property type="entry name" value="KOW_Spt5_2"/>
    <property type="match status" value="1"/>
</dbReference>
<dbReference type="Gene3D" id="2.30.30.30">
    <property type="match status" value="3"/>
</dbReference>
<keyword evidence="7" id="KW-0805">Transcription regulation</keyword>
<organism evidence="16 17">
    <name type="scientific">Cimex lectularius</name>
    <name type="common">Bed bug</name>
    <name type="synonym">Acanthia lectularia</name>
    <dbReference type="NCBI Taxonomy" id="79782"/>
    <lineage>
        <taxon>Eukaryota</taxon>
        <taxon>Metazoa</taxon>
        <taxon>Ecdysozoa</taxon>
        <taxon>Arthropoda</taxon>
        <taxon>Hexapoda</taxon>
        <taxon>Insecta</taxon>
        <taxon>Pterygota</taxon>
        <taxon>Neoptera</taxon>
        <taxon>Paraneoptera</taxon>
        <taxon>Hemiptera</taxon>
        <taxon>Heteroptera</taxon>
        <taxon>Panheteroptera</taxon>
        <taxon>Cimicomorpha</taxon>
        <taxon>Cimicidae</taxon>
        <taxon>Cimex</taxon>
    </lineage>
</organism>
<dbReference type="PIRSF" id="PIRSF036945">
    <property type="entry name" value="Spt5"/>
    <property type="match status" value="1"/>
</dbReference>
<keyword evidence="9 11" id="KW-0804">Transcription</keyword>
<name>A0A8I6REZ3_CIMLE</name>
<dbReference type="InterPro" id="IPR041975">
    <property type="entry name" value="KOW_Spt5_2"/>
</dbReference>
<dbReference type="AlphaFoldDB" id="A0A8I6REZ3"/>
<dbReference type="Pfam" id="PF23287">
    <property type="entry name" value="KOW7_SPT5"/>
    <property type="match status" value="1"/>
</dbReference>
<dbReference type="EnsemblMetazoa" id="XM_014388418.1">
    <property type="protein sequence ID" value="XP_014243904.1"/>
    <property type="gene ID" value="LOC106663525"/>
</dbReference>
<feature type="compositionally biased region" description="Basic residues" evidence="12">
    <location>
        <begin position="90"/>
        <end position="125"/>
    </location>
</feature>
<evidence type="ECO:0000256" key="2">
    <source>
        <dbReference type="ARBA" id="ARBA00006956"/>
    </source>
</evidence>
<dbReference type="CDD" id="cd06085">
    <property type="entry name" value="KOW_Spt5_5"/>
    <property type="match status" value="1"/>
</dbReference>
<evidence type="ECO:0000256" key="3">
    <source>
        <dbReference type="ARBA" id="ARBA00020181"/>
    </source>
</evidence>
<dbReference type="RefSeq" id="XP_014243904.1">
    <property type="nucleotide sequence ID" value="XM_014388418.1"/>
</dbReference>
<evidence type="ECO:0000313" key="16">
    <source>
        <dbReference type="EnsemblMetazoa" id="XP_014243904.1"/>
    </source>
</evidence>
<keyword evidence="17" id="KW-1185">Reference proteome</keyword>
<evidence type="ECO:0000256" key="1">
    <source>
        <dbReference type="ARBA" id="ARBA00004123"/>
    </source>
</evidence>
<dbReference type="Gene3D" id="3.30.70.940">
    <property type="entry name" value="NusG, N-terminal domain"/>
    <property type="match status" value="1"/>
</dbReference>
<dbReference type="InterPro" id="IPR008991">
    <property type="entry name" value="Translation_prot_SH3-like_sf"/>
</dbReference>
<dbReference type="CDD" id="cd06084">
    <property type="entry name" value="KOW_Spt5_4"/>
    <property type="match status" value="1"/>
</dbReference>
<evidence type="ECO:0000256" key="10">
    <source>
        <dbReference type="ARBA" id="ARBA00023242"/>
    </source>
</evidence>
<dbReference type="GO" id="GO:0032784">
    <property type="term" value="P:regulation of DNA-templated transcription elongation"/>
    <property type="evidence" value="ECO:0007669"/>
    <property type="project" value="InterPro"/>
</dbReference>
<dbReference type="InterPro" id="IPR057936">
    <property type="entry name" value="KOWx_Spt5"/>
</dbReference>
<dbReference type="InterPro" id="IPR041976">
    <property type="entry name" value="KOW_Spt5_3"/>
</dbReference>
<feature type="domain" description="KOW" evidence="14">
    <location>
        <begin position="535"/>
        <end position="562"/>
    </location>
</feature>
<dbReference type="CDD" id="cd06083">
    <property type="entry name" value="KOW_Spt5_3"/>
    <property type="match status" value="1"/>
</dbReference>
<protein>
    <recommendedName>
        <fullName evidence="3 11">Transcription elongation factor SPT5</fullName>
    </recommendedName>
</protein>
<accession>A0A8I6REZ3</accession>
<dbReference type="InterPro" id="IPR005824">
    <property type="entry name" value="KOW"/>
</dbReference>
<evidence type="ECO:0000259" key="13">
    <source>
        <dbReference type="SMART" id="SM00738"/>
    </source>
</evidence>
<comment type="similarity">
    <text evidence="2 11">Belongs to the SPT5 family.</text>
</comment>
<dbReference type="CDD" id="cd09888">
    <property type="entry name" value="NGN_Euk"/>
    <property type="match status" value="1"/>
</dbReference>
<dbReference type="GO" id="GO:0006357">
    <property type="term" value="P:regulation of transcription by RNA polymerase II"/>
    <property type="evidence" value="ECO:0007669"/>
    <property type="project" value="InterPro"/>
</dbReference>
<feature type="compositionally biased region" description="Basic and acidic residues" evidence="12">
    <location>
        <begin position="931"/>
        <end position="943"/>
    </location>
</feature>
<keyword evidence="10 11" id="KW-0539">Nucleus</keyword>
<dbReference type="GO" id="GO:0032044">
    <property type="term" value="C:DSIF complex"/>
    <property type="evidence" value="ECO:0007669"/>
    <property type="project" value="TreeGrafter"/>
</dbReference>
<dbReference type="Pfam" id="PF23037">
    <property type="entry name" value="KOWx_SPT5"/>
    <property type="match status" value="1"/>
</dbReference>
<dbReference type="SMART" id="SM01104">
    <property type="entry name" value="CTD"/>
    <property type="match status" value="1"/>
</dbReference>
<dbReference type="InterPro" id="IPR036735">
    <property type="entry name" value="NGN_dom_sf"/>
</dbReference>
<sequence length="1148" mass="126555">MILRQKAAAAGSSKSNTSTSIKSSFEASNLALYVFLTFFDLFLFPTDRVVKNMSDESDQGSEIGSFQGSDAGSDVGSPRGSESDAEQGKVRRSVSRSRSRSRSVSRSRSKSKSRSRSVSRSRSRSRSPSGSRSGSGSEAEEDNRNEKSASEEEPEGEELGSEDEDDYDEEEDEDDEGPRSKKKKKKNDRFGGFIIDEAEVDDEVEEDDEWEDGAQEIGIVGNEMDELGPTAREIEGRRRGTTLWDSQKEDELEEYLRKKYANETIAARHFGDGGEDMSDEITQHTLLPSVKDPNLWMVKCRLGEEKATALLLMRKFLTYQNTENQLQIKSVVAPEGVKGLIYIEAFKRPHVKQAIENVGNLREARWAQRMVPIKEMTDVLRVIKVQTELVPKQWVRIKTGIYKDDIAKVDYVDLAQNQVHLKLFPRIDYTKLRGALRPTQDNDPLKRKKKKRPPAKAFDSGAIREIGGEVTSDGDYLIFEGNRYCRKGFLYKVFKISAIYFDGVTPTLSEYEKFEESLEGADFEVSVNKDGSGHTFSAGDNVEVCQGELKDLEGRVISVDGDTVTMKPKHEALSVPIGFKSHELQKFFKLGDHVKVLRGRYEGDTGLIVRVEENRIVLFSDLSMHELEVLPRDLQLCSDMATGVDSLGQFQWGDLVQIDAQKVGVIVRLERETFNVLSMEGKIVSAKPQSLQKKKENRNTTCLDFQSNTIQKRDMVIVIDGAHSGCKGEVKHIYRNYVFIYSNKNVEHGGIFVCKAKHITLAGGSKANDTGGFLNSSMGYMSPRITSPMHPHGGGGISGGRGGRGGGGGLRKDRDLIGKTIKITTGPYKGNVGMVKDATMDTARVELHSSCKTISVDRMHIQICGAPSGVDGSLTAYSRTPMHGSAQTPQYMGNKTPMHDGNRTPAYLGGATPSHDGGQTPAWDPSATPGRMEDDRFGEDDYTKVNPCTPQVMYGSDKSTYSSFDSTPSPTNYGSNSSVYCASASPGSGVQSYGSPSPTYSPRTPISGSSPRTPSGGLGGDILATHDWHTTKIAVRVKEDHPDKGLANQQGVITGVFTDTCVVFLPDEDRKVNIPMDMLLPVQPTTGDNVKIIVGDLREFEGKLIAIDHIEGVVKLKDAQFHGNNAIRMIPIDHLCKLAPPKNQREQS</sequence>
<reference evidence="16" key="1">
    <citation type="submission" date="2022-01" db="UniProtKB">
        <authorList>
            <consortium name="EnsemblMetazoa"/>
        </authorList>
    </citation>
    <scope>IDENTIFICATION</scope>
</reference>
<dbReference type="CTD" id="53442"/>
<feature type="compositionally biased region" description="Polar residues" evidence="12">
    <location>
        <begin position="984"/>
        <end position="1013"/>
    </location>
</feature>
<dbReference type="InterPro" id="IPR017071">
    <property type="entry name" value="TF_Spt5_eukaryote"/>
</dbReference>
<dbReference type="GO" id="GO:0003729">
    <property type="term" value="F:mRNA binding"/>
    <property type="evidence" value="ECO:0007669"/>
    <property type="project" value="TreeGrafter"/>
</dbReference>
<dbReference type="InterPro" id="IPR041977">
    <property type="entry name" value="KOW_Spt5_4"/>
</dbReference>
<evidence type="ECO:0000256" key="7">
    <source>
        <dbReference type="ARBA" id="ARBA00023015"/>
    </source>
</evidence>
<feature type="compositionally biased region" description="Low complexity" evidence="12">
    <location>
        <begin position="126"/>
        <end position="137"/>
    </location>
</feature>
<dbReference type="InterPro" id="IPR041978">
    <property type="entry name" value="KOW_Spt5_5"/>
</dbReference>
<keyword evidence="8" id="KW-0010">Activator</keyword>
<feature type="compositionally biased region" description="Gly residues" evidence="12">
    <location>
        <begin position="792"/>
        <end position="809"/>
    </location>
</feature>
<dbReference type="Proteomes" id="UP000494040">
    <property type="component" value="Unassembled WGS sequence"/>
</dbReference>
<evidence type="ECO:0000313" key="17">
    <source>
        <dbReference type="Proteomes" id="UP000494040"/>
    </source>
</evidence>
<dbReference type="FunFam" id="3.30.70.940:FF:000005">
    <property type="entry name" value="Transcription elongation factor SPT5"/>
    <property type="match status" value="1"/>
</dbReference>
<comment type="subcellular location">
    <subcellularLocation>
        <location evidence="1 11">Nucleus</location>
    </subcellularLocation>
</comment>
<dbReference type="Pfam" id="PF23042">
    <property type="entry name" value="KOW1_SPT5"/>
    <property type="match status" value="1"/>
</dbReference>
<feature type="region of interest" description="Disordered" evidence="12">
    <location>
        <begin position="790"/>
        <end position="813"/>
    </location>
</feature>
<dbReference type="Pfam" id="PF03439">
    <property type="entry name" value="Spt5-NGN"/>
    <property type="match status" value="1"/>
</dbReference>
<feature type="region of interest" description="Disordered" evidence="12">
    <location>
        <begin position="899"/>
        <end position="951"/>
    </location>
</feature>
<keyword evidence="4" id="KW-0678">Repressor</keyword>
<feature type="region of interest" description="Disordered" evidence="12">
    <location>
        <begin position="984"/>
        <end position="1020"/>
    </location>
</feature>
<feature type="domain" description="KOW" evidence="14">
    <location>
        <begin position="814"/>
        <end position="841"/>
    </location>
</feature>
<feature type="domain" description="KOW" evidence="14">
    <location>
        <begin position="388"/>
        <end position="415"/>
    </location>
</feature>
<feature type="domain" description="NusG-like N-terminal" evidence="13">
    <location>
        <begin position="292"/>
        <end position="383"/>
    </location>
</feature>
<dbReference type="GO" id="GO:0006368">
    <property type="term" value="P:transcription elongation by RNA polymerase II"/>
    <property type="evidence" value="ECO:0007669"/>
    <property type="project" value="TreeGrafter"/>
</dbReference>
<evidence type="ECO:0000256" key="12">
    <source>
        <dbReference type="SAM" id="MobiDB-lite"/>
    </source>
</evidence>
<feature type="region of interest" description="Disordered" evidence="12">
    <location>
        <begin position="54"/>
        <end position="206"/>
    </location>
</feature>
<dbReference type="KEGG" id="clec:106663525"/>
<dbReference type="OrthoDB" id="28901at2759"/>
<dbReference type="InterPro" id="IPR039659">
    <property type="entry name" value="SPT5"/>
</dbReference>
<feature type="domain" description="KOW" evidence="14">
    <location>
        <begin position="709"/>
        <end position="736"/>
    </location>
</feature>
<dbReference type="InterPro" id="IPR014722">
    <property type="entry name" value="Rib_uL2_dom2"/>
</dbReference>
<feature type="domain" description="Spt5 C-terminal" evidence="15">
    <location>
        <begin position="885"/>
        <end position="1014"/>
    </location>
</feature>
<dbReference type="SMART" id="SM00738">
    <property type="entry name" value="NGN"/>
    <property type="match status" value="1"/>
</dbReference>
<evidence type="ECO:0000259" key="14">
    <source>
        <dbReference type="SMART" id="SM00739"/>
    </source>
</evidence>
<evidence type="ECO:0000256" key="4">
    <source>
        <dbReference type="ARBA" id="ARBA00022491"/>
    </source>
</evidence>
<feature type="compositionally biased region" description="Acidic residues" evidence="12">
    <location>
        <begin position="196"/>
        <end position="206"/>
    </location>
</feature>
<keyword evidence="6" id="KW-0677">Repeat</keyword>
<dbReference type="InterPro" id="IPR041980">
    <property type="entry name" value="KOW_Spt5_6_metazoa"/>
</dbReference>
<proteinExistence type="inferred from homology"/>
<dbReference type="InterPro" id="IPR039385">
    <property type="entry name" value="NGN_Euk"/>
</dbReference>
<evidence type="ECO:0000256" key="9">
    <source>
        <dbReference type="ARBA" id="ARBA00023163"/>
    </source>
</evidence>
<dbReference type="InterPro" id="IPR024945">
    <property type="entry name" value="Spt5_C_dom"/>
</dbReference>
<feature type="compositionally biased region" description="Polar residues" evidence="12">
    <location>
        <begin position="60"/>
        <end position="70"/>
    </location>
</feature>
<dbReference type="Pfam" id="PF11942">
    <property type="entry name" value="Spt5_N"/>
    <property type="match status" value="1"/>
</dbReference>
<evidence type="ECO:0000256" key="6">
    <source>
        <dbReference type="ARBA" id="ARBA00022737"/>
    </source>
</evidence>
<feature type="domain" description="KOW" evidence="14">
    <location>
        <begin position="1083"/>
        <end position="1110"/>
    </location>
</feature>
<dbReference type="GeneID" id="106663525"/>
<evidence type="ECO:0000256" key="8">
    <source>
        <dbReference type="ARBA" id="ARBA00023159"/>
    </source>
</evidence>
<dbReference type="InterPro" id="IPR057934">
    <property type="entry name" value="KOW_Spt5_7"/>
</dbReference>
<dbReference type="FunFam" id="2.30.30.30:FF:000016">
    <property type="entry name" value="Transcription elongation factor SPT5"/>
    <property type="match status" value="1"/>
</dbReference>
<evidence type="ECO:0000259" key="15">
    <source>
        <dbReference type="SMART" id="SM01104"/>
    </source>
</evidence>
<dbReference type="InterPro" id="IPR041973">
    <property type="entry name" value="KOW_Spt5_1"/>
</dbReference>
<dbReference type="Pfam" id="PF23284">
    <property type="entry name" value="KOW2_Spt5"/>
    <property type="match status" value="1"/>
</dbReference>
<dbReference type="CDD" id="cd06081">
    <property type="entry name" value="KOW_Spt5_1"/>
    <property type="match status" value="1"/>
</dbReference>
<keyword evidence="5" id="KW-0597">Phosphoprotein</keyword>
<evidence type="ECO:0000256" key="5">
    <source>
        <dbReference type="ARBA" id="ARBA00022553"/>
    </source>
</evidence>
<feature type="region of interest" description="Disordered" evidence="12">
    <location>
        <begin position="1"/>
        <end position="20"/>
    </location>
</feature>
<dbReference type="PANTHER" id="PTHR11125">
    <property type="entry name" value="SUPPRESSOR OF TY 5"/>
    <property type="match status" value="1"/>
</dbReference>
<dbReference type="SUPFAM" id="SSF50104">
    <property type="entry name" value="Translation proteins SH3-like domain"/>
    <property type="match status" value="1"/>
</dbReference>
<feature type="compositionally biased region" description="Acidic residues" evidence="12">
    <location>
        <begin position="151"/>
        <end position="176"/>
    </location>
</feature>
<dbReference type="PANTHER" id="PTHR11125:SF7">
    <property type="entry name" value="TRANSCRIPTION ELONGATION FACTOR SPT5"/>
    <property type="match status" value="1"/>
</dbReference>